<dbReference type="EMBL" id="JAQJZL010000014">
    <property type="protein sequence ID" value="KAJ6030189.1"/>
    <property type="molecule type" value="Genomic_DNA"/>
</dbReference>
<evidence type="ECO:0000313" key="2">
    <source>
        <dbReference type="Proteomes" id="UP001219568"/>
    </source>
</evidence>
<protein>
    <submittedName>
        <fullName evidence="1">Uncharacterized protein</fullName>
    </submittedName>
</protein>
<dbReference type="Proteomes" id="UP001219568">
    <property type="component" value="Unassembled WGS sequence"/>
</dbReference>
<comment type="caution">
    <text evidence="1">The sequence shown here is derived from an EMBL/GenBank/DDBJ whole genome shotgun (WGS) entry which is preliminary data.</text>
</comment>
<reference evidence="1" key="1">
    <citation type="journal article" date="2023" name="IMA Fungus">
        <title>Comparative genomic study of the Penicillium genus elucidates a diverse pangenome and 15 lateral gene transfer events.</title>
        <authorList>
            <person name="Petersen C."/>
            <person name="Sorensen T."/>
            <person name="Nielsen M.R."/>
            <person name="Sondergaard T.E."/>
            <person name="Sorensen J.L."/>
            <person name="Fitzpatrick D.A."/>
            <person name="Frisvad J.C."/>
            <person name="Nielsen K.L."/>
        </authorList>
    </citation>
    <scope>NUCLEOTIDE SEQUENCE</scope>
    <source>
        <strain evidence="1">IBT 15450</strain>
    </source>
</reference>
<gene>
    <name evidence="1" type="ORF">N7460_010455</name>
</gene>
<dbReference type="AlphaFoldDB" id="A0AAD6N4N3"/>
<name>A0AAD6N4N3_PENCN</name>
<proteinExistence type="predicted"/>
<sequence>MKQLLVKPTRDESTLREFFMLTTPAKLCSASNEQEVNVQIVGGIYLNHPVCTTNISYDKEVYRYKIFELIETSSDLDDYAEYSFVVRECHGYSGNPRRQHSTLTSNPKACATILRKVLHYINAVRLVEEKPSVILEKCAVSINGASDYKLVDGISAYLLTTLSTREPRHVVFHVGEETTRDDVTFFKLECLFLNYDGAKFGEAGVFLHIAEFRGLNPIVALSKSTIRVRTTSERACRERSDFGIWRVLMFSTITVARFL</sequence>
<organism evidence="1 2">
    <name type="scientific">Penicillium canescens</name>
    <dbReference type="NCBI Taxonomy" id="5083"/>
    <lineage>
        <taxon>Eukaryota</taxon>
        <taxon>Fungi</taxon>
        <taxon>Dikarya</taxon>
        <taxon>Ascomycota</taxon>
        <taxon>Pezizomycotina</taxon>
        <taxon>Eurotiomycetes</taxon>
        <taxon>Eurotiomycetidae</taxon>
        <taxon>Eurotiales</taxon>
        <taxon>Aspergillaceae</taxon>
        <taxon>Penicillium</taxon>
    </lineage>
</organism>
<accession>A0AAD6N4N3</accession>
<evidence type="ECO:0000313" key="1">
    <source>
        <dbReference type="EMBL" id="KAJ6030189.1"/>
    </source>
</evidence>
<keyword evidence="2" id="KW-1185">Reference proteome</keyword>
<reference evidence="1" key="2">
    <citation type="submission" date="2023-01" db="EMBL/GenBank/DDBJ databases">
        <authorList>
            <person name="Petersen C."/>
        </authorList>
    </citation>
    <scope>NUCLEOTIDE SEQUENCE</scope>
    <source>
        <strain evidence="1">IBT 15450</strain>
    </source>
</reference>